<keyword evidence="2" id="KW-1185">Reference proteome</keyword>
<evidence type="ECO:0000313" key="2">
    <source>
        <dbReference type="Proteomes" id="UP000554520"/>
    </source>
</evidence>
<dbReference type="Proteomes" id="UP000554520">
    <property type="component" value="Unassembled WGS sequence"/>
</dbReference>
<gene>
    <name evidence="1" type="ORF">FHS21_006141</name>
</gene>
<accession>A0A839UGL4</accession>
<sequence>MTAAAYDLLWVTLPILVLALVASIPGNLPPSIVCDFLAFLKPAKRSVLASFFGGLPSKSEQ</sequence>
<reference evidence="1 2" key="1">
    <citation type="submission" date="2020-08" db="EMBL/GenBank/DDBJ databases">
        <title>Genomic Encyclopedia of Type Strains, Phase III (KMG-III): the genomes of soil and plant-associated and newly described type strains.</title>
        <authorList>
            <person name="Whitman W."/>
        </authorList>
    </citation>
    <scope>NUCLEOTIDE SEQUENCE [LARGE SCALE GENOMIC DNA]</scope>
    <source>
        <strain evidence="1 2">CECT 7015</strain>
    </source>
</reference>
<dbReference type="AlphaFoldDB" id="A0A839UGL4"/>
<name>A0A839UGL4_9HYPH</name>
<dbReference type="EMBL" id="JACHXN010000039">
    <property type="protein sequence ID" value="MBB3149687.1"/>
    <property type="molecule type" value="Genomic_DNA"/>
</dbReference>
<comment type="caution">
    <text evidence="1">The sequence shown here is derived from an EMBL/GenBank/DDBJ whole genome shotgun (WGS) entry which is preliminary data.</text>
</comment>
<evidence type="ECO:0000313" key="1">
    <source>
        <dbReference type="EMBL" id="MBB3149687.1"/>
    </source>
</evidence>
<organism evidence="1 2">
    <name type="scientific">Phyllobacterium trifolii</name>
    <dbReference type="NCBI Taxonomy" id="300193"/>
    <lineage>
        <taxon>Bacteria</taxon>
        <taxon>Pseudomonadati</taxon>
        <taxon>Pseudomonadota</taxon>
        <taxon>Alphaproteobacteria</taxon>
        <taxon>Hyphomicrobiales</taxon>
        <taxon>Phyllobacteriaceae</taxon>
        <taxon>Phyllobacterium</taxon>
    </lineage>
</organism>
<protein>
    <submittedName>
        <fullName evidence="1">Uncharacterized protein</fullName>
    </submittedName>
</protein>
<proteinExistence type="predicted"/>